<gene>
    <name evidence="1" type="ORF">RDB_LOCUS156757</name>
</gene>
<comment type="caution">
    <text evidence="1">The sequence shown here is derived from an EMBL/GenBank/DDBJ whole genome shotgun (WGS) entry which is preliminary data.</text>
</comment>
<protein>
    <submittedName>
        <fullName evidence="1">Uncharacterized protein</fullName>
    </submittedName>
</protein>
<accession>A0A8H3GPM2</accession>
<evidence type="ECO:0000313" key="1">
    <source>
        <dbReference type="EMBL" id="CAE6459131.1"/>
    </source>
</evidence>
<dbReference type="EMBL" id="CAJMWS010000691">
    <property type="protein sequence ID" value="CAE6459131.1"/>
    <property type="molecule type" value="Genomic_DNA"/>
</dbReference>
<reference evidence="1" key="1">
    <citation type="submission" date="2021-01" db="EMBL/GenBank/DDBJ databases">
        <authorList>
            <person name="Kaushik A."/>
        </authorList>
    </citation>
    <scope>NUCLEOTIDE SEQUENCE</scope>
    <source>
        <strain evidence="1">AG1-1C</strain>
    </source>
</reference>
<sequence length="192" mass="20083">MSSFIRFAGAAAVILSLGLFVSALPLSFVKIQAATGLDVVSCLFKKLIVELELEVKIKALLACKTIAEAEAAAKVVIALLQICADDLLKIGAGVQIQEDAKMSLVVCVASIITLLVQVLVQVCLKFGIAATLHICAQIDTVVRLWLDNLDICIIGVVSLVVKAVGTVILGLCAQVKLDLCLQILTKASGVAA</sequence>
<dbReference type="Proteomes" id="UP000663846">
    <property type="component" value="Unassembled WGS sequence"/>
</dbReference>
<name>A0A8H3GPM2_9AGAM</name>
<organism evidence="1 2">
    <name type="scientific">Rhizoctonia solani</name>
    <dbReference type="NCBI Taxonomy" id="456999"/>
    <lineage>
        <taxon>Eukaryota</taxon>
        <taxon>Fungi</taxon>
        <taxon>Dikarya</taxon>
        <taxon>Basidiomycota</taxon>
        <taxon>Agaricomycotina</taxon>
        <taxon>Agaricomycetes</taxon>
        <taxon>Cantharellales</taxon>
        <taxon>Ceratobasidiaceae</taxon>
        <taxon>Rhizoctonia</taxon>
    </lineage>
</organism>
<evidence type="ECO:0000313" key="2">
    <source>
        <dbReference type="Proteomes" id="UP000663846"/>
    </source>
</evidence>
<dbReference type="AlphaFoldDB" id="A0A8H3GPM2"/>
<proteinExistence type="predicted"/>